<evidence type="ECO:0000256" key="4">
    <source>
        <dbReference type="ARBA" id="ARBA00023136"/>
    </source>
</evidence>
<evidence type="ECO:0000256" key="3">
    <source>
        <dbReference type="ARBA" id="ARBA00022989"/>
    </source>
</evidence>
<accession>A0A9N9BL05</accession>
<dbReference type="EMBL" id="CAJVQA010003317">
    <property type="protein sequence ID" value="CAG8571726.1"/>
    <property type="molecule type" value="Genomic_DNA"/>
</dbReference>
<feature type="transmembrane region" description="Helical" evidence="5">
    <location>
        <begin position="265"/>
        <end position="292"/>
    </location>
</feature>
<feature type="non-terminal residue" evidence="6">
    <location>
        <position position="1"/>
    </location>
</feature>
<evidence type="ECO:0000313" key="7">
    <source>
        <dbReference type="Proteomes" id="UP000789759"/>
    </source>
</evidence>
<feature type="transmembrane region" description="Helical" evidence="5">
    <location>
        <begin position="465"/>
        <end position="484"/>
    </location>
</feature>
<keyword evidence="2 5" id="KW-0812">Transmembrane</keyword>
<dbReference type="GO" id="GO:0015179">
    <property type="term" value="F:L-amino acid transmembrane transporter activity"/>
    <property type="evidence" value="ECO:0007669"/>
    <property type="project" value="TreeGrafter"/>
</dbReference>
<feature type="transmembrane region" description="Helical" evidence="5">
    <location>
        <begin position="219"/>
        <end position="237"/>
    </location>
</feature>
<comment type="caution">
    <text evidence="6">The sequence shown here is derived from an EMBL/GenBank/DDBJ whole genome shotgun (WGS) entry which is preliminary data.</text>
</comment>
<protein>
    <submittedName>
        <fullName evidence="6">15273_t:CDS:1</fullName>
    </submittedName>
</protein>
<feature type="transmembrane region" description="Helical" evidence="5">
    <location>
        <begin position="341"/>
        <end position="360"/>
    </location>
</feature>
<dbReference type="InterPro" id="IPR002293">
    <property type="entry name" value="AA/rel_permease1"/>
</dbReference>
<feature type="transmembrane region" description="Helical" evidence="5">
    <location>
        <begin position="313"/>
        <end position="329"/>
    </location>
</feature>
<keyword evidence="4 5" id="KW-0472">Membrane</keyword>
<proteinExistence type="predicted"/>
<dbReference type="GO" id="GO:0016020">
    <property type="term" value="C:membrane"/>
    <property type="evidence" value="ECO:0007669"/>
    <property type="project" value="UniProtKB-SubCell"/>
</dbReference>
<evidence type="ECO:0000256" key="5">
    <source>
        <dbReference type="SAM" id="Phobius"/>
    </source>
</evidence>
<comment type="subcellular location">
    <subcellularLocation>
        <location evidence="1">Membrane</location>
        <topology evidence="1">Multi-pass membrane protein</topology>
    </subcellularLocation>
</comment>
<feature type="transmembrane region" description="Helical" evidence="5">
    <location>
        <begin position="416"/>
        <end position="438"/>
    </location>
</feature>
<dbReference type="InterPro" id="IPR050598">
    <property type="entry name" value="AminoAcid_Transporter"/>
</dbReference>
<dbReference type="Proteomes" id="UP000789759">
    <property type="component" value="Unassembled WGS sequence"/>
</dbReference>
<evidence type="ECO:0000256" key="1">
    <source>
        <dbReference type="ARBA" id="ARBA00004141"/>
    </source>
</evidence>
<keyword evidence="3 5" id="KW-1133">Transmembrane helix</keyword>
<sequence>LQMLIAVDRHKHPNIIQFYGVTKETVLEDIKNVQPSNSLRLKRQRTLSFLKKVFASSDNLTKDIQTHKDDLYMSNDEMVWGCSKTNYEKAIKTGDSQFRIKDIEVFQYSPIEPNRNALEAEENIWAISSMPYPIDIMGLPYMMNNNDQILNEDVNRDPAIDESNNSDLVPGEDIPPITRERIISAFSGLGFNINNIIGAGIFVTPTSIWKLVQSPGKALILWIVGGLISLFGSMIYVELGLKFPRGSGEQKYLEETFEGHNFGHIFSFVMITIILPGAIIADSYASSTYLLYAIKGKYGDVDKYFGIDYIESRFTAIAILLIITAYHMYSNKLAIKINNAFAIIKFSILIIISIVGLIMLKETDSKNHWTDIFNNIKSEDAPILQQIGNYVNAMLKELKTPANALMPESQKLKYSTISSVIISLILYPLTQIAFITVVDPKQAIPPDESIAIVFGRTILGEPGRIIISLFILISSCGCVGSLVFM</sequence>
<evidence type="ECO:0000256" key="2">
    <source>
        <dbReference type="ARBA" id="ARBA00022692"/>
    </source>
</evidence>
<organism evidence="6 7">
    <name type="scientific">Cetraspora pellucida</name>
    <dbReference type="NCBI Taxonomy" id="1433469"/>
    <lineage>
        <taxon>Eukaryota</taxon>
        <taxon>Fungi</taxon>
        <taxon>Fungi incertae sedis</taxon>
        <taxon>Mucoromycota</taxon>
        <taxon>Glomeromycotina</taxon>
        <taxon>Glomeromycetes</taxon>
        <taxon>Diversisporales</taxon>
        <taxon>Gigasporaceae</taxon>
        <taxon>Cetraspora</taxon>
    </lineage>
</organism>
<dbReference type="AlphaFoldDB" id="A0A9N9BL05"/>
<evidence type="ECO:0000313" key="6">
    <source>
        <dbReference type="EMBL" id="CAG8571726.1"/>
    </source>
</evidence>
<dbReference type="Gene3D" id="1.20.1740.10">
    <property type="entry name" value="Amino acid/polyamine transporter I"/>
    <property type="match status" value="1"/>
</dbReference>
<reference evidence="6" key="1">
    <citation type="submission" date="2021-06" db="EMBL/GenBank/DDBJ databases">
        <authorList>
            <person name="Kallberg Y."/>
            <person name="Tangrot J."/>
            <person name="Rosling A."/>
        </authorList>
    </citation>
    <scope>NUCLEOTIDE SEQUENCE</scope>
    <source>
        <strain evidence="6">FL966</strain>
    </source>
</reference>
<dbReference type="PANTHER" id="PTHR11785:SF353">
    <property type="entry name" value="METHIONINE TRANSPORTER (EUROFUNG)"/>
    <property type="match status" value="1"/>
</dbReference>
<keyword evidence="7" id="KW-1185">Reference proteome</keyword>
<gene>
    <name evidence="6" type="ORF">CPELLU_LOCUS5684</name>
</gene>
<dbReference type="OrthoDB" id="2430845at2759"/>
<name>A0A9N9BL05_9GLOM</name>
<dbReference type="Pfam" id="PF13520">
    <property type="entry name" value="AA_permease_2"/>
    <property type="match status" value="1"/>
</dbReference>
<dbReference type="PANTHER" id="PTHR11785">
    <property type="entry name" value="AMINO ACID TRANSPORTER"/>
    <property type="match status" value="1"/>
</dbReference>